<accession>A0ABQ9H7E5</accession>
<protein>
    <recommendedName>
        <fullName evidence="4">CST complex subunit CTC1</fullName>
    </recommendedName>
</protein>
<keyword evidence="3" id="KW-1185">Reference proteome</keyword>
<evidence type="ECO:0008006" key="4">
    <source>
        <dbReference type="Google" id="ProtNLM"/>
    </source>
</evidence>
<sequence>MTHTPPTAQRPKALWKESLDLMGLYPRTKQDNQYILVVTDQFIREWALLEEGNRRDSLPQTPVAVQHERAQTAQKQYQEKTYPTVTEDCWPGGLPLTAPFHHTVVFYNSLPDEAGLASETSRSRNRMENVSSYFVCVRLSMSTTLFQVEIVLDDATCRKVFLGISHFPCSCILMLQDTHLVSPSLALKTSMLRLSQIYPLRQVHAYGQYIKELFQISQKPYKIPRTRQQDTQGERSPARSHRSTMSPTKASPEPPPHEVDDGWIFGTVCGEDRLVARISPAMSCCGDKWSRRFLWHECGGVCRLELMSKLVKISGKVCGGDNDDWSQADEQPAIYTLAGVTPPVSWNRAVERIGRAIWLRTVVLKCLGCIASVAQPCVDNVGIGRIFYAVCSEDRLIEARLQCSRRISPATRCDGDQGMEGSFGAVCSEGTEQTGANELARHNLCLEIEILWNVLVEPSCDMLWYSMPWMHRIGGTAGEQYNLQAGTSILANITPIPTVDPTLSLSQNYQPVTYLLSFQACVRDHVTSFQQHARQQCKSLFLSKHSSRIPYLSCRSPLLANITLAFERYTVWNPACRLGVHNLFGAETLRRLCLLSREDCNQFTHLCGDIRKFSTDDYLQTHLPPREQAQALGHLQEPREGAMPQHLFTPPERTSPAHLTPAILYPTPLHKPQVLPTPPTTPIMLHHTVAVLILRTKLPASHSQKWKGGREMLPCCEIIIYWKRKEAVVELNFPYDGPVVCSSANHSPPMLSTLVSPLLPHLPLPFMPSAQLAYSSPIPFYFRIHRDNFTNDRSSQALSG</sequence>
<name>A0ABQ9H7E5_9NEOP</name>
<feature type="region of interest" description="Disordered" evidence="1">
    <location>
        <begin position="224"/>
        <end position="257"/>
    </location>
</feature>
<proteinExistence type="predicted"/>
<evidence type="ECO:0000313" key="3">
    <source>
        <dbReference type="Proteomes" id="UP001159363"/>
    </source>
</evidence>
<dbReference type="Proteomes" id="UP001159363">
    <property type="component" value="Chromosome 5"/>
</dbReference>
<gene>
    <name evidence="2" type="ORF">PR048_016658</name>
</gene>
<organism evidence="2 3">
    <name type="scientific">Dryococelus australis</name>
    <dbReference type="NCBI Taxonomy" id="614101"/>
    <lineage>
        <taxon>Eukaryota</taxon>
        <taxon>Metazoa</taxon>
        <taxon>Ecdysozoa</taxon>
        <taxon>Arthropoda</taxon>
        <taxon>Hexapoda</taxon>
        <taxon>Insecta</taxon>
        <taxon>Pterygota</taxon>
        <taxon>Neoptera</taxon>
        <taxon>Polyneoptera</taxon>
        <taxon>Phasmatodea</taxon>
        <taxon>Verophasmatodea</taxon>
        <taxon>Anareolatae</taxon>
        <taxon>Phasmatidae</taxon>
        <taxon>Eurycanthinae</taxon>
        <taxon>Dryococelus</taxon>
    </lineage>
</organism>
<reference evidence="2 3" key="1">
    <citation type="submission" date="2023-02" db="EMBL/GenBank/DDBJ databases">
        <title>LHISI_Scaffold_Assembly.</title>
        <authorList>
            <person name="Stuart O.P."/>
            <person name="Cleave R."/>
            <person name="Magrath M.J.L."/>
            <person name="Mikheyev A.S."/>
        </authorList>
    </citation>
    <scope>NUCLEOTIDE SEQUENCE [LARGE SCALE GENOMIC DNA]</scope>
    <source>
        <strain evidence="2">Daus_M_001</strain>
        <tissue evidence="2">Leg muscle</tissue>
    </source>
</reference>
<dbReference type="EMBL" id="JARBHB010000006">
    <property type="protein sequence ID" value="KAJ8880192.1"/>
    <property type="molecule type" value="Genomic_DNA"/>
</dbReference>
<evidence type="ECO:0000313" key="2">
    <source>
        <dbReference type="EMBL" id="KAJ8880192.1"/>
    </source>
</evidence>
<evidence type="ECO:0000256" key="1">
    <source>
        <dbReference type="SAM" id="MobiDB-lite"/>
    </source>
</evidence>
<comment type="caution">
    <text evidence="2">The sequence shown here is derived from an EMBL/GenBank/DDBJ whole genome shotgun (WGS) entry which is preliminary data.</text>
</comment>